<keyword evidence="2" id="KW-1185">Reference proteome</keyword>
<reference evidence="1 2" key="1">
    <citation type="journal article" date="2024" name="IMA Fungus">
        <title>Apiospora arundinis, a panoply of carbohydrate-active enzymes and secondary metabolites.</title>
        <authorList>
            <person name="Sorensen T."/>
            <person name="Petersen C."/>
            <person name="Muurmann A.T."/>
            <person name="Christiansen J.V."/>
            <person name="Brundto M.L."/>
            <person name="Overgaard C.K."/>
            <person name="Boysen A.T."/>
            <person name="Wollenberg R.D."/>
            <person name="Larsen T.O."/>
            <person name="Sorensen J.L."/>
            <person name="Nielsen K.L."/>
            <person name="Sondergaard T.E."/>
        </authorList>
    </citation>
    <scope>NUCLEOTIDE SEQUENCE [LARGE SCALE GENOMIC DNA]</scope>
    <source>
        <strain evidence="1 2">AAU 773</strain>
    </source>
</reference>
<accession>A0ABR2IGQ7</accession>
<evidence type="ECO:0000313" key="1">
    <source>
        <dbReference type="EMBL" id="KAK8862724.1"/>
    </source>
</evidence>
<organism evidence="1 2">
    <name type="scientific">Apiospora arundinis</name>
    <dbReference type="NCBI Taxonomy" id="335852"/>
    <lineage>
        <taxon>Eukaryota</taxon>
        <taxon>Fungi</taxon>
        <taxon>Dikarya</taxon>
        <taxon>Ascomycota</taxon>
        <taxon>Pezizomycotina</taxon>
        <taxon>Sordariomycetes</taxon>
        <taxon>Xylariomycetidae</taxon>
        <taxon>Amphisphaeriales</taxon>
        <taxon>Apiosporaceae</taxon>
        <taxon>Apiospora</taxon>
    </lineage>
</organism>
<protein>
    <submittedName>
        <fullName evidence="1">Uncharacterized protein</fullName>
    </submittedName>
</protein>
<dbReference type="Proteomes" id="UP001390339">
    <property type="component" value="Unassembled WGS sequence"/>
</dbReference>
<comment type="caution">
    <text evidence="1">The sequence shown here is derived from an EMBL/GenBank/DDBJ whole genome shotgun (WGS) entry which is preliminary data.</text>
</comment>
<name>A0ABR2IGQ7_9PEZI</name>
<evidence type="ECO:0000313" key="2">
    <source>
        <dbReference type="Proteomes" id="UP001390339"/>
    </source>
</evidence>
<dbReference type="EMBL" id="JAPCWZ010000005">
    <property type="protein sequence ID" value="KAK8862724.1"/>
    <property type="molecule type" value="Genomic_DNA"/>
</dbReference>
<gene>
    <name evidence="1" type="ORF">PGQ11_008959</name>
</gene>
<proteinExistence type="predicted"/>
<sequence length="495" mass="56450">MKNLPPFPEFSLSGAVAILITLGIIDATQRTDFQFTCMLFAFMFYAMNVVLDVVNKTYDPQALKMAEKRLSHEFPFETRPAETRPAETAPSEINYADFITDDDYVSDYGHVEPDFNWEKVFKLLEDLTLLMSRARMFELNLDEHESQMSLKGTRRQIGGLVAVLQRVTKQQEYDTAFIEFITIEPSEKWIKSVEDFLSPRPTSQAELIFICHECLSSQTVDCLKNAQLRDVPGYREHVDKIMSIILQDESERRVELLNAVQDMVGLATTPRLREDLYLTITARRNGMQPLSRMLTFAKDLSLEGVKLFRHRVDNNQWPGFLESLLEAAEDVTDPGQFDCIMSNTGRLLREIHNMTIQTFLHLRQKLRVAEQEVKSIQSNITQNWRLLVNTPGFNRSAFVDNLIRLTGMEPSMALGVVESLHLACLEAIHVAEPSADDVPDSVKELSYIDLVKLHNIIVKHPNVRGRRGSIVVLWSQTPAINDEGRPPSFQEATSV</sequence>